<evidence type="ECO:0000256" key="3">
    <source>
        <dbReference type="ARBA" id="ARBA00022670"/>
    </source>
</evidence>
<keyword evidence="4 8" id="KW-0479">Metal-binding</keyword>
<dbReference type="Gene3D" id="2.40.30.40">
    <property type="entry name" value="Peptidase M42, domain 2"/>
    <property type="match status" value="1"/>
</dbReference>
<dbReference type="GO" id="GO:0046872">
    <property type="term" value="F:metal ion binding"/>
    <property type="evidence" value="ECO:0007669"/>
    <property type="project" value="UniProtKB-UniRule"/>
</dbReference>
<feature type="binding site" evidence="8">
    <location>
        <position position="164"/>
    </location>
    <ligand>
        <name>Zn(2+)</name>
        <dbReference type="ChEBI" id="CHEBI:29105"/>
        <label>1</label>
    </ligand>
</feature>
<feature type="binding site" evidence="8">
    <location>
        <position position="215"/>
    </location>
    <ligand>
        <name>Zn(2+)</name>
        <dbReference type="ChEBI" id="CHEBI:29105"/>
        <label>1</label>
    </ligand>
</feature>
<comment type="cofactor">
    <cofactor evidence="8">
        <name>a divalent metal cation</name>
        <dbReference type="ChEBI" id="CHEBI:60240"/>
    </cofactor>
    <text evidence="8">Binds 2 divalent metal cations per subunit.</text>
</comment>
<dbReference type="PANTHER" id="PTHR32481:SF0">
    <property type="entry name" value="AMINOPEPTIDASE YPDE-RELATED"/>
    <property type="match status" value="1"/>
</dbReference>
<dbReference type="PANTHER" id="PTHR32481">
    <property type="entry name" value="AMINOPEPTIDASE"/>
    <property type="match status" value="1"/>
</dbReference>
<sequence length="340" mass="36071">MNELLEKLSRARGVAGHEGEVRAILREELAAHVEALTVDSIGNLIMRKGGSSAEGTHRVMLAAHMDEVGGMVMRTNTDGTVKFRSVGGLDPRILPGKRVRIGAQSVPGVIMRAPHAARSGKRVVPTSDLLIDTGGAGGIEPGDMITFESEYEEYGRLLKAKSFDDRVGCYILAELMKGDFPCELVGAFTVQEEIGLRGAGVAAYAVEPDVAVALEGTVADDLPKQDDVSPTTELGKGPSISVMDRSAHADRRLVRILTETATAHDIPWQFKQPGVGGTDVGTIHLARGGVPAVAVAVPCRYIHTPAALMDPADVNRTIELMSKALSGPLGRPLEAEWSEA</sequence>
<feature type="binding site" evidence="8">
    <location>
        <position position="64"/>
    </location>
    <ligand>
        <name>Zn(2+)</name>
        <dbReference type="ChEBI" id="CHEBI:29105"/>
        <label>1</label>
    </ligand>
</feature>
<feature type="binding site" evidence="8">
    <location>
        <position position="164"/>
    </location>
    <ligand>
        <name>Zn(2+)</name>
        <dbReference type="ChEBI" id="CHEBI:29105"/>
        <label>2</label>
    </ligand>
</feature>
<dbReference type="Pfam" id="PF05343">
    <property type="entry name" value="Peptidase_M42"/>
    <property type="match status" value="1"/>
</dbReference>
<keyword evidence="3" id="KW-0645">Protease</keyword>
<organism evidence="9">
    <name type="scientific">Caldilineaceae bacterium SB0675_bin_29</name>
    <dbReference type="NCBI Taxonomy" id="2605266"/>
    <lineage>
        <taxon>Bacteria</taxon>
        <taxon>Bacillati</taxon>
        <taxon>Chloroflexota</taxon>
        <taxon>Caldilineae</taxon>
        <taxon>Caldilineales</taxon>
        <taxon>Caldilineaceae</taxon>
    </lineage>
</organism>
<comment type="similarity">
    <text evidence="1 6">Belongs to the peptidase M42 family.</text>
</comment>
<accession>A0A6B1G389</accession>
<dbReference type="InterPro" id="IPR051464">
    <property type="entry name" value="Peptidase_M42_aminopept"/>
</dbReference>
<reference evidence="9" key="1">
    <citation type="submission" date="2019-09" db="EMBL/GenBank/DDBJ databases">
        <title>Characterisation of the sponge microbiome using genome-centric metagenomics.</title>
        <authorList>
            <person name="Engelberts J.P."/>
            <person name="Robbins S.J."/>
            <person name="De Goeij J.M."/>
            <person name="Aranda M."/>
            <person name="Bell S.C."/>
            <person name="Webster N.S."/>
        </authorList>
    </citation>
    <scope>NUCLEOTIDE SEQUENCE</scope>
    <source>
        <strain evidence="9">SB0675_bin_29</strain>
    </source>
</reference>
<evidence type="ECO:0000256" key="6">
    <source>
        <dbReference type="PIRNR" id="PIRNR001123"/>
    </source>
</evidence>
<feature type="binding site" evidence="8">
    <location>
        <position position="193"/>
    </location>
    <ligand>
        <name>Zn(2+)</name>
        <dbReference type="ChEBI" id="CHEBI:29105"/>
        <label>2</label>
    </ligand>
</feature>
<name>A0A6B1G389_9CHLR</name>
<proteinExistence type="inferred from homology"/>
<evidence type="ECO:0000256" key="2">
    <source>
        <dbReference type="ARBA" id="ARBA00022438"/>
    </source>
</evidence>
<keyword evidence="2" id="KW-0031">Aminopeptidase</keyword>
<gene>
    <name evidence="9" type="ORF">F4148_02170</name>
</gene>
<dbReference type="InterPro" id="IPR023367">
    <property type="entry name" value="Peptidase_M42_dom2"/>
</dbReference>
<dbReference type="GO" id="GO:0004177">
    <property type="term" value="F:aminopeptidase activity"/>
    <property type="evidence" value="ECO:0007669"/>
    <property type="project" value="UniProtKB-UniRule"/>
</dbReference>
<dbReference type="SUPFAM" id="SSF101821">
    <property type="entry name" value="Aminopeptidase/glucanase lid domain"/>
    <property type="match status" value="1"/>
</dbReference>
<evidence type="ECO:0000256" key="1">
    <source>
        <dbReference type="ARBA" id="ARBA00006272"/>
    </source>
</evidence>
<feature type="active site" description="Proton acceptor" evidence="7">
    <location>
        <position position="192"/>
    </location>
</feature>
<dbReference type="GO" id="GO:0006508">
    <property type="term" value="P:proteolysis"/>
    <property type="evidence" value="ECO:0007669"/>
    <property type="project" value="UniProtKB-KW"/>
</dbReference>
<evidence type="ECO:0000256" key="7">
    <source>
        <dbReference type="PIRSR" id="PIRSR001123-1"/>
    </source>
</evidence>
<dbReference type="PIRSF" id="PIRSF001123">
    <property type="entry name" value="PepA_GA"/>
    <property type="match status" value="1"/>
</dbReference>
<dbReference type="AlphaFoldDB" id="A0A6B1G389"/>
<evidence type="ECO:0000256" key="4">
    <source>
        <dbReference type="ARBA" id="ARBA00022723"/>
    </source>
</evidence>
<protein>
    <submittedName>
        <fullName evidence="9">M42 family metallopeptidase</fullName>
    </submittedName>
</protein>
<evidence type="ECO:0000256" key="8">
    <source>
        <dbReference type="PIRSR" id="PIRSR001123-2"/>
    </source>
</evidence>
<dbReference type="EMBL" id="VYDA01000083">
    <property type="protein sequence ID" value="MYH60604.1"/>
    <property type="molecule type" value="Genomic_DNA"/>
</dbReference>
<dbReference type="InterPro" id="IPR008007">
    <property type="entry name" value="Peptidase_M42"/>
</dbReference>
<evidence type="ECO:0000256" key="5">
    <source>
        <dbReference type="ARBA" id="ARBA00022801"/>
    </source>
</evidence>
<dbReference type="SUPFAM" id="SSF53187">
    <property type="entry name" value="Zn-dependent exopeptidases"/>
    <property type="match status" value="1"/>
</dbReference>
<keyword evidence="5" id="KW-0378">Hydrolase</keyword>
<dbReference type="Gene3D" id="3.40.630.10">
    <property type="entry name" value="Zn peptidases"/>
    <property type="match status" value="1"/>
</dbReference>
<evidence type="ECO:0000313" key="9">
    <source>
        <dbReference type="EMBL" id="MYH60604.1"/>
    </source>
</evidence>
<comment type="caution">
    <text evidence="9">The sequence shown here is derived from an EMBL/GenBank/DDBJ whole genome shotgun (WGS) entry which is preliminary data.</text>
</comment>
<feature type="binding site" evidence="8">
    <location>
        <position position="303"/>
    </location>
    <ligand>
        <name>Zn(2+)</name>
        <dbReference type="ChEBI" id="CHEBI:29105"/>
        <label>2</label>
    </ligand>
</feature>